<feature type="signal peptide" evidence="3">
    <location>
        <begin position="1"/>
        <end position="24"/>
    </location>
</feature>
<dbReference type="GO" id="GO:0015562">
    <property type="term" value="F:efflux transmembrane transporter activity"/>
    <property type="evidence" value="ECO:0007669"/>
    <property type="project" value="TreeGrafter"/>
</dbReference>
<comment type="caution">
    <text evidence="4">The sequence shown here is derived from an EMBL/GenBank/DDBJ whole genome shotgun (WGS) entry which is preliminary data.</text>
</comment>
<feature type="chain" id="PRO_5006391749" evidence="3">
    <location>
        <begin position="25"/>
        <end position="368"/>
    </location>
</feature>
<evidence type="ECO:0000313" key="5">
    <source>
        <dbReference type="Proteomes" id="UP000051757"/>
    </source>
</evidence>
<dbReference type="InterPro" id="IPR006143">
    <property type="entry name" value="RND_pump_MFP"/>
</dbReference>
<dbReference type="GO" id="GO:1990281">
    <property type="term" value="C:efflux pump complex"/>
    <property type="evidence" value="ECO:0007669"/>
    <property type="project" value="TreeGrafter"/>
</dbReference>
<dbReference type="NCBIfam" id="TIGR01730">
    <property type="entry name" value="RND_mfp"/>
    <property type="match status" value="1"/>
</dbReference>
<gene>
    <name evidence="4" type="ORF">ARC23_07890</name>
</gene>
<keyword evidence="2" id="KW-0175">Coiled coil</keyword>
<keyword evidence="3" id="KW-0732">Signal</keyword>
<dbReference type="Proteomes" id="UP000051757">
    <property type="component" value="Unassembled WGS sequence"/>
</dbReference>
<feature type="coiled-coil region" evidence="2">
    <location>
        <begin position="138"/>
        <end position="165"/>
    </location>
</feature>
<proteinExistence type="inferred from homology"/>
<accession>A0A0R0B2Z8</accession>
<comment type="similarity">
    <text evidence="1">Belongs to the membrane fusion protein (MFP) (TC 8.A.1) family.</text>
</comment>
<evidence type="ECO:0000313" key="4">
    <source>
        <dbReference type="EMBL" id="KRG51627.1"/>
    </source>
</evidence>
<dbReference type="PANTHER" id="PTHR30469:SF15">
    <property type="entry name" value="HLYD FAMILY OF SECRETION PROTEINS"/>
    <property type="match status" value="1"/>
</dbReference>
<name>A0A0R0B2Z8_9GAMM</name>
<dbReference type="Gene3D" id="2.40.420.20">
    <property type="match status" value="1"/>
</dbReference>
<organism evidence="4 5">
    <name type="scientific">Stenotrophomonas beteli</name>
    <dbReference type="NCBI Taxonomy" id="3384461"/>
    <lineage>
        <taxon>Bacteria</taxon>
        <taxon>Pseudomonadati</taxon>
        <taxon>Pseudomonadota</taxon>
        <taxon>Gammaproteobacteria</taxon>
        <taxon>Lysobacterales</taxon>
        <taxon>Lysobacteraceae</taxon>
        <taxon>Stenotrophomonas</taxon>
        <taxon>Stenotrophomonas maltophilia group</taxon>
    </lineage>
</organism>
<keyword evidence="5" id="KW-1185">Reference proteome</keyword>
<reference evidence="4 5" key="1">
    <citation type="journal article" date="2016" name="Front. Microbiol.">
        <title>Genome Sequence of Type Strains of Genus Stenotrophomonas.</title>
        <authorList>
            <person name="Patil P.P."/>
            <person name="Midha S."/>
            <person name="Kumar S."/>
            <person name="Patil P.B."/>
        </authorList>
    </citation>
    <scope>NUCLEOTIDE SEQUENCE [LARGE SCALE GENOMIC DNA]</scope>
    <source>
        <strain evidence="4 5">LMG 978</strain>
    </source>
</reference>
<evidence type="ECO:0000256" key="1">
    <source>
        <dbReference type="ARBA" id="ARBA00009477"/>
    </source>
</evidence>
<dbReference type="Gene3D" id="1.10.287.470">
    <property type="entry name" value="Helix hairpin bin"/>
    <property type="match status" value="1"/>
</dbReference>
<dbReference type="PANTHER" id="PTHR30469">
    <property type="entry name" value="MULTIDRUG RESISTANCE PROTEIN MDTA"/>
    <property type="match status" value="1"/>
</dbReference>
<evidence type="ECO:0000256" key="3">
    <source>
        <dbReference type="SAM" id="SignalP"/>
    </source>
</evidence>
<dbReference type="Gene3D" id="2.40.50.100">
    <property type="match status" value="1"/>
</dbReference>
<dbReference type="SUPFAM" id="SSF111369">
    <property type="entry name" value="HlyD-like secretion proteins"/>
    <property type="match status" value="1"/>
</dbReference>
<dbReference type="AlphaFoldDB" id="A0A0R0B2Z8"/>
<protein>
    <submittedName>
        <fullName evidence="4">Uncharacterized protein</fullName>
    </submittedName>
</protein>
<evidence type="ECO:0000256" key="2">
    <source>
        <dbReference type="SAM" id="Coils"/>
    </source>
</evidence>
<sequence length="368" mass="38242">MAFLPPLSMRALLALSLAGLSACSQEPTPPAPVRSVKVETAERGSRTSAEFIGTVRRSSRAQLSFEQAGRIKAIHVDIGDAIAKGQVLAVLDPLPVQQQFARASAQLNAARAALAERQLQFNQQEAMFKDGAVAQVSLTQARAALEASKAELNSAQADVTLAQRAVDHSVIRAPFDGQVIARHSEPTVDVTAGQAILDVQGSGQTEVAADVPAHLAKALQAGATASARQDGNVLVPLTLRSVAQHESTAGTVPVLLEAADGGAPLLPGSLIHVLVQVDNANKALTVPLSSLVPSSTAGAADVFVFSAAHQTVKKVRVRVGSYQGSQVEILGGLAEDAVIVTAGASYLTDGQKVRPYKSQSQLEQGETR</sequence>
<dbReference type="EMBL" id="LLXV01000021">
    <property type="protein sequence ID" value="KRG51627.1"/>
    <property type="molecule type" value="Genomic_DNA"/>
</dbReference>